<evidence type="ECO:0000256" key="6">
    <source>
        <dbReference type="SAM" id="MobiDB-lite"/>
    </source>
</evidence>
<dbReference type="GO" id="GO:0009378">
    <property type="term" value="F:four-way junction helicase activity"/>
    <property type="evidence" value="ECO:0007669"/>
    <property type="project" value="InterPro"/>
</dbReference>
<dbReference type="GO" id="GO:0000731">
    <property type="term" value="P:DNA synthesis involved in DNA repair"/>
    <property type="evidence" value="ECO:0007669"/>
    <property type="project" value="TreeGrafter"/>
</dbReference>
<keyword evidence="3" id="KW-0235">DNA replication</keyword>
<dbReference type="InterPro" id="IPR008921">
    <property type="entry name" value="DNA_pol3_clamp-load_cplx_C"/>
</dbReference>
<comment type="caution">
    <text evidence="8">The sequence shown here is derived from an EMBL/GenBank/DDBJ whole genome shotgun (WGS) entry which is preliminary data.</text>
</comment>
<dbReference type="InterPro" id="IPR027417">
    <property type="entry name" value="P-loop_NTPase"/>
</dbReference>
<reference evidence="8 9" key="1">
    <citation type="submission" date="2016-05" db="EMBL/GenBank/DDBJ databases">
        <authorList>
            <person name="Lavstsen T."/>
            <person name="Jespersen J.S."/>
        </authorList>
    </citation>
    <scope>NUCLEOTIDE SEQUENCE [LARGE SCALE GENOMIC DNA]</scope>
    <source>
        <strain evidence="8 9">B7-9</strain>
    </source>
</reference>
<keyword evidence="4" id="KW-0547">Nucleotide-binding</keyword>
<dbReference type="Gene3D" id="1.10.8.60">
    <property type="match status" value="1"/>
</dbReference>
<dbReference type="SMART" id="SM00382">
    <property type="entry name" value="AAA"/>
    <property type="match status" value="1"/>
</dbReference>
<proteinExistence type="inferred from homology"/>
<evidence type="ECO:0000256" key="5">
    <source>
        <dbReference type="ARBA" id="ARBA00022840"/>
    </source>
</evidence>
<dbReference type="InterPro" id="IPR008824">
    <property type="entry name" value="RuvB-like_N"/>
</dbReference>
<evidence type="ECO:0000256" key="2">
    <source>
        <dbReference type="ARBA" id="ARBA00008959"/>
    </source>
</evidence>
<evidence type="ECO:0000256" key="3">
    <source>
        <dbReference type="ARBA" id="ARBA00022705"/>
    </source>
</evidence>
<feature type="region of interest" description="Disordered" evidence="6">
    <location>
        <begin position="445"/>
        <end position="491"/>
    </location>
</feature>
<gene>
    <name evidence="8" type="ORF">A9Q02_15535</name>
</gene>
<dbReference type="FunFam" id="3.40.50.300:FF:000137">
    <property type="entry name" value="Replication-associated recombination protein A"/>
    <property type="match status" value="1"/>
</dbReference>
<dbReference type="SUPFAM" id="SSF48019">
    <property type="entry name" value="post-AAA+ oligomerization domain-like"/>
    <property type="match status" value="1"/>
</dbReference>
<sequence>MPPKRGSTGGPTLFDAQRAQALEHQAPLAARMRPRTLDEYLGQEELVGEGRLLRRAIMADQLFSIILWGPPGSGKTTLARIMAASTSAHFEPLSAVSAGVNDLRRVIQEAQDRLGMFQQRTVLFIDEIHRFNKAQQDAVLPFVEDGTITLIGATTENPSFEVNNALLSRARVFTLQALSDEAMVQLVDRALADEVRGLGSFKVMLAADARGYLVNMSNGDARTALNALEAAVLSKPPSLGDKRLITLDDLRDALQTRATRYDKHGELHYDAISALHKSVRDSDPDGALYWLGRMLDGGEDPLYIARRIVRMALEDIGMADPAALPQTIAAQQAIHFLGQPEGELALAQAVVYLCQAPKSNAVYRAYGAALKDVAETRNEPVPLHLRNAPTRLMKGLGYGKGYEYAHDLAEGRSDQTHLPPNLEGRVYYEPTDRGFESRVRERLAWRAQRQPARPSPPPASAALDPQALSGEESQEPPEEAPSPGEHNKRRR</sequence>
<dbReference type="CDD" id="cd00009">
    <property type="entry name" value="AAA"/>
    <property type="match status" value="1"/>
</dbReference>
<keyword evidence="9" id="KW-1185">Reference proteome</keyword>
<feature type="compositionally biased region" description="Low complexity" evidence="6">
    <location>
        <begin position="460"/>
        <end position="471"/>
    </location>
</feature>
<accession>A0A2H3KM86</accession>
<dbReference type="GO" id="GO:0006261">
    <property type="term" value="P:DNA-templated DNA replication"/>
    <property type="evidence" value="ECO:0007669"/>
    <property type="project" value="TreeGrafter"/>
</dbReference>
<dbReference type="GO" id="GO:0005524">
    <property type="term" value="F:ATP binding"/>
    <property type="evidence" value="ECO:0007669"/>
    <property type="project" value="UniProtKB-KW"/>
</dbReference>
<feature type="domain" description="AAA+ ATPase" evidence="7">
    <location>
        <begin position="61"/>
        <end position="178"/>
    </location>
</feature>
<dbReference type="Pfam" id="PF05496">
    <property type="entry name" value="RuvB_N"/>
    <property type="match status" value="1"/>
</dbReference>
<protein>
    <submittedName>
        <fullName evidence="8">AAA family ATPase</fullName>
    </submittedName>
</protein>
<dbReference type="AlphaFoldDB" id="A0A2H3KM86"/>
<dbReference type="GO" id="GO:0017116">
    <property type="term" value="F:single-stranded DNA helicase activity"/>
    <property type="evidence" value="ECO:0007669"/>
    <property type="project" value="TreeGrafter"/>
</dbReference>
<organism evidence="8 9">
    <name type="scientific">Candidatus Chloroploca asiatica</name>
    <dbReference type="NCBI Taxonomy" id="1506545"/>
    <lineage>
        <taxon>Bacteria</taxon>
        <taxon>Bacillati</taxon>
        <taxon>Chloroflexota</taxon>
        <taxon>Chloroflexia</taxon>
        <taxon>Chloroflexales</taxon>
        <taxon>Chloroflexineae</taxon>
        <taxon>Oscillochloridaceae</taxon>
        <taxon>Candidatus Chloroploca</taxon>
    </lineage>
</organism>
<dbReference type="RefSeq" id="WP_097653546.1">
    <property type="nucleotide sequence ID" value="NZ_LYXE01000101.1"/>
</dbReference>
<dbReference type="PANTHER" id="PTHR13779:SF7">
    <property type="entry name" value="ATPASE WRNIP1"/>
    <property type="match status" value="1"/>
</dbReference>
<dbReference type="GO" id="GO:0008047">
    <property type="term" value="F:enzyme activator activity"/>
    <property type="evidence" value="ECO:0007669"/>
    <property type="project" value="TreeGrafter"/>
</dbReference>
<dbReference type="FunFam" id="1.20.272.10:FF:000001">
    <property type="entry name" value="Putative AAA family ATPase"/>
    <property type="match status" value="1"/>
</dbReference>
<dbReference type="SUPFAM" id="SSF52540">
    <property type="entry name" value="P-loop containing nucleoside triphosphate hydrolases"/>
    <property type="match status" value="1"/>
</dbReference>
<evidence type="ECO:0000256" key="1">
    <source>
        <dbReference type="ARBA" id="ARBA00002393"/>
    </source>
</evidence>
<keyword evidence="5" id="KW-0067">ATP-binding</keyword>
<evidence type="ECO:0000313" key="9">
    <source>
        <dbReference type="Proteomes" id="UP000220922"/>
    </source>
</evidence>
<dbReference type="PANTHER" id="PTHR13779">
    <property type="entry name" value="WERNER HELICASE-INTERACTING PROTEIN 1 FAMILY MEMBER"/>
    <property type="match status" value="1"/>
</dbReference>
<dbReference type="Pfam" id="PF12002">
    <property type="entry name" value="MgsA_C"/>
    <property type="match status" value="1"/>
</dbReference>
<dbReference type="Gene3D" id="3.40.50.300">
    <property type="entry name" value="P-loop containing nucleotide triphosphate hydrolases"/>
    <property type="match status" value="1"/>
</dbReference>
<evidence type="ECO:0000259" key="7">
    <source>
        <dbReference type="SMART" id="SM00382"/>
    </source>
</evidence>
<dbReference type="GO" id="GO:0006310">
    <property type="term" value="P:DNA recombination"/>
    <property type="evidence" value="ECO:0007669"/>
    <property type="project" value="InterPro"/>
</dbReference>
<comment type="function">
    <text evidence="1">DNA-dependent ATPase that plays important roles in cellular responses to stalled DNA replication processes.</text>
</comment>
<comment type="similarity">
    <text evidence="2">Belongs to the AAA ATPase family. RarA/MGS1/WRNIP1 subfamily.</text>
</comment>
<evidence type="ECO:0000256" key="4">
    <source>
        <dbReference type="ARBA" id="ARBA00022741"/>
    </source>
</evidence>
<dbReference type="InterPro" id="IPR032423">
    <property type="entry name" value="AAA_assoc_2"/>
</dbReference>
<dbReference type="InterPro" id="IPR021886">
    <property type="entry name" value="MgsA_C"/>
</dbReference>
<evidence type="ECO:0000313" key="8">
    <source>
        <dbReference type="EMBL" id="PDV98438.1"/>
    </source>
</evidence>
<dbReference type="CDD" id="cd18139">
    <property type="entry name" value="HLD_clamp_RarA"/>
    <property type="match status" value="1"/>
</dbReference>
<dbReference type="Pfam" id="PF16193">
    <property type="entry name" value="AAA_assoc_2"/>
    <property type="match status" value="1"/>
</dbReference>
<dbReference type="GO" id="GO:0003677">
    <property type="term" value="F:DNA binding"/>
    <property type="evidence" value="ECO:0007669"/>
    <property type="project" value="InterPro"/>
</dbReference>
<dbReference type="Gene3D" id="1.10.3710.10">
    <property type="entry name" value="DNA polymerase III clamp loader subunits, C-terminal domain"/>
    <property type="match status" value="1"/>
</dbReference>
<dbReference type="Gene3D" id="1.20.272.10">
    <property type="match status" value="1"/>
</dbReference>
<dbReference type="InterPro" id="IPR051314">
    <property type="entry name" value="AAA_ATPase_RarA/MGS1/WRNIP1"/>
</dbReference>
<dbReference type="FunFam" id="1.10.3710.10:FF:000004">
    <property type="entry name" value="Putative ATPase, AAA family"/>
    <property type="match status" value="1"/>
</dbReference>
<dbReference type="EMBL" id="LYXE01000101">
    <property type="protein sequence ID" value="PDV98438.1"/>
    <property type="molecule type" value="Genomic_DNA"/>
</dbReference>
<dbReference type="Proteomes" id="UP000220922">
    <property type="component" value="Unassembled WGS sequence"/>
</dbReference>
<dbReference type="OrthoDB" id="9778364at2"/>
<dbReference type="InterPro" id="IPR003593">
    <property type="entry name" value="AAA+_ATPase"/>
</dbReference>
<name>A0A2H3KM86_9CHLR</name>